<dbReference type="Proteomes" id="UP001607303">
    <property type="component" value="Unassembled WGS sequence"/>
</dbReference>
<evidence type="ECO:0000313" key="2">
    <source>
        <dbReference type="Proteomes" id="UP001607303"/>
    </source>
</evidence>
<protein>
    <submittedName>
        <fullName evidence="1">Uncharacterized protein</fullName>
    </submittedName>
</protein>
<organism evidence="1 2">
    <name type="scientific">Vespula maculifrons</name>
    <name type="common">Eastern yellow jacket</name>
    <name type="synonym">Wasp</name>
    <dbReference type="NCBI Taxonomy" id="7453"/>
    <lineage>
        <taxon>Eukaryota</taxon>
        <taxon>Metazoa</taxon>
        <taxon>Ecdysozoa</taxon>
        <taxon>Arthropoda</taxon>
        <taxon>Hexapoda</taxon>
        <taxon>Insecta</taxon>
        <taxon>Pterygota</taxon>
        <taxon>Neoptera</taxon>
        <taxon>Endopterygota</taxon>
        <taxon>Hymenoptera</taxon>
        <taxon>Apocrita</taxon>
        <taxon>Aculeata</taxon>
        <taxon>Vespoidea</taxon>
        <taxon>Vespidae</taxon>
        <taxon>Vespinae</taxon>
        <taxon>Vespula</taxon>
    </lineage>
</organism>
<dbReference type="AlphaFoldDB" id="A0ABD2B0F9"/>
<name>A0ABD2B0F9_VESMC</name>
<evidence type="ECO:0000313" key="1">
    <source>
        <dbReference type="EMBL" id="KAL2726341.1"/>
    </source>
</evidence>
<sequence length="207" mass="24123">MQFSRTTGPYFLYQDLINRSRVITHLGKPFRASRKILPGHWKGIYAHYTPIFFLSRSAQQEPCYNASRKTLPGHWKGIYAHYTPIFFLSRSAQQEPTKKNLTGVVGKGSSRPTRPYFFYQDLTNRSRVIKNLGKPDRDRWKGVFAHYTPIFFLSRSDQQEPSYNAPGKAAPEPLERALRYRGKPDRGRWKGLFAPYMPIVFLSRSEE</sequence>
<keyword evidence="2" id="KW-1185">Reference proteome</keyword>
<proteinExistence type="predicted"/>
<gene>
    <name evidence="1" type="ORF">V1477_017768</name>
</gene>
<accession>A0ABD2B0F9</accession>
<comment type="caution">
    <text evidence="1">The sequence shown here is derived from an EMBL/GenBank/DDBJ whole genome shotgun (WGS) entry which is preliminary data.</text>
</comment>
<dbReference type="EMBL" id="JAYRBN010000107">
    <property type="protein sequence ID" value="KAL2726341.1"/>
    <property type="molecule type" value="Genomic_DNA"/>
</dbReference>
<reference evidence="1 2" key="1">
    <citation type="journal article" date="2024" name="Ann. Entomol. Soc. Am.">
        <title>Genomic analyses of the southern and eastern yellowjacket wasps (Hymenoptera: Vespidae) reveal evolutionary signatures of social life.</title>
        <authorList>
            <person name="Catto M.A."/>
            <person name="Caine P.B."/>
            <person name="Orr S.E."/>
            <person name="Hunt B.G."/>
            <person name="Goodisman M.A.D."/>
        </authorList>
    </citation>
    <scope>NUCLEOTIDE SEQUENCE [LARGE SCALE GENOMIC DNA]</scope>
    <source>
        <strain evidence="1">232</strain>
        <tissue evidence="1">Head and thorax</tissue>
    </source>
</reference>